<dbReference type="Gene3D" id="3.40.30.10">
    <property type="entry name" value="Glutaredoxin"/>
    <property type="match status" value="1"/>
</dbReference>
<name>A0AAX2GXV6_9FLAO</name>
<reference evidence="1 2" key="1">
    <citation type="submission" date="2017-06" db="EMBL/GenBank/DDBJ databases">
        <authorList>
            <consortium name="Pathogen Informatics"/>
        </authorList>
    </citation>
    <scope>NUCLEOTIDE SEQUENCE [LARGE SCALE GENOMIC DNA]</scope>
    <source>
        <strain evidence="1 2">NCTC12947</strain>
    </source>
</reference>
<dbReference type="SUPFAM" id="SSF52833">
    <property type="entry name" value="Thioredoxin-like"/>
    <property type="match status" value="1"/>
</dbReference>
<organism evidence="1 2">
    <name type="scientific">Capnocytophaga haemolytica</name>
    <dbReference type="NCBI Taxonomy" id="45243"/>
    <lineage>
        <taxon>Bacteria</taxon>
        <taxon>Pseudomonadati</taxon>
        <taxon>Bacteroidota</taxon>
        <taxon>Flavobacteriia</taxon>
        <taxon>Flavobacteriales</taxon>
        <taxon>Flavobacteriaceae</taxon>
        <taxon>Capnocytophaga</taxon>
    </lineage>
</organism>
<evidence type="ECO:0000313" key="1">
    <source>
        <dbReference type="EMBL" id="SNV03684.1"/>
    </source>
</evidence>
<dbReference type="AlphaFoldDB" id="A0AAX2GXV6"/>
<proteinExistence type="predicted"/>
<accession>A0AAX2GXV6</accession>
<sequence length="214" mass="25079">MSKYFCTFDKKYFKMSTTKIIRESLLYAISYQSYRNLIDKYAEEGKSSGPEQTDERIHYTALNEKRYKRLDKTIEIPEDKAEFFKKYRRSRTLLVIVETWCADAAQILPVINKITELNPKLNLKIVFRDDNEPLMNLFLTNGGKAIPVVLFLDLQENVLARWGSRPSTATKMVEDYKAAHGALTPEFKEELQKWYNQDKGLTIINDFIKILEEI</sequence>
<evidence type="ECO:0000313" key="2">
    <source>
        <dbReference type="Proteomes" id="UP000215539"/>
    </source>
</evidence>
<gene>
    <name evidence="1" type="ORF">SAMEA44541418_00298</name>
</gene>
<dbReference type="Proteomes" id="UP000215539">
    <property type="component" value="Chromosome 1"/>
</dbReference>
<dbReference type="Pfam" id="PF14595">
    <property type="entry name" value="Thioredoxin_9"/>
    <property type="match status" value="1"/>
</dbReference>
<dbReference type="InterPro" id="IPR036249">
    <property type="entry name" value="Thioredoxin-like_sf"/>
</dbReference>
<dbReference type="EMBL" id="LT906449">
    <property type="protein sequence ID" value="SNV03684.1"/>
    <property type="molecule type" value="Genomic_DNA"/>
</dbReference>
<evidence type="ECO:0008006" key="3">
    <source>
        <dbReference type="Google" id="ProtNLM"/>
    </source>
</evidence>
<protein>
    <recommendedName>
        <fullName evidence="3">Thioredoxin</fullName>
    </recommendedName>
</protein>